<dbReference type="PANTHER" id="PTHR22891">
    <property type="entry name" value="EUKARYOTIC TRANSLATION INITIATION FACTOR 2C"/>
    <property type="match status" value="1"/>
</dbReference>
<dbReference type="SUPFAM" id="SSF53098">
    <property type="entry name" value="Ribonuclease H-like"/>
    <property type="match status" value="1"/>
</dbReference>
<accession>A0ABR1YK31</accession>
<dbReference type="InterPro" id="IPR012337">
    <property type="entry name" value="RNaseH-like_sf"/>
</dbReference>
<dbReference type="PROSITE" id="PS50822">
    <property type="entry name" value="PIWI"/>
    <property type="match status" value="1"/>
</dbReference>
<sequence length="1014" mass="112140">MDSSSTGSPPRPVAGTSNMPVRTKPAASPQVKKDDQKGGNSSTTAASAPSGPSGPQSGSGGRALRRHSLVLPTPRPEIKATSQNRPSGLQMDTRNAFKQSLEKCRSENQSSSFPLRPGFAEDNKGYSVLTNHFKMTLPKELHRYTIGLTAAFSSRPRAARVQLIKLFFEETSILREQSFNFATDDLQMVVSPEPLRFDTCDFKLKQEAVQSIAQTPTSNSDRFVFAKKVPFGIAKKANGISEQKFELVAIYDQGKVELDPLGDFAHGQAGLQDQDNSVALQSIFITISKAAAAVGGDHRTFQIGSNKFFLKSRWNRLDNLFVCHHGFSVTVKPGMGHVLLNINSATSAFFEPRLVSEFIARLPAFERESRYELRCMLKGVRVYVNPTPGQSSTRDDDHPSRIKTIRGFGQSLDKQFFKKDGNRVSVYEHLAGTYKFPRPLPTSSFCVNLGGEQPGTELWYAPEMLQILPYQLYRKKLSAGQTDKMIRQACTLPATKVANILGDGLNSVGFGSQTSDVLRRFSVDIDKQMLEVPARRIPDVSLVHGLKKVSKVVNGTWDFKDKKLFSTQSQPKGGFHYLYSDKGRGPQDPKISPAYIEEIHKDCISALRSLGLQLPTTRSHSKLPDMESTSMRTAFEEAKQNAAAFVVLMLPRESVPEYTNFKFLADKGGFHAMCHAKVPTESGKRRGYFRNEGMKLNLKLGNVNHTVKDFDSSKPSAGFGSAGKIKIDKNVMILGADVTHAGGASPEATPSIAAVVGSVDGTFGKFLGSMRWQVPDRLPSGKYKKSKEIIEDMKSMVHERLMAYGDRNLKLPTHIIYYRDGVDEAQRAKVRDEEVPAIKAAYRQIAVEKKLAILDVPVTAVIVAKRHNTRLFPTSGPPNALPNGNVLPGTVVDSCITSPFYFDYFMVSHASIQGSAKPAHYFVVKNDLGFSAEQLQDFTQKLCSIYVRANKVVSYAPPAYYADKLCERGRLYLRDYIDGGAHLSGADAIQDINSRWPRGKNFWASNLNGTMFWM</sequence>
<dbReference type="SMART" id="SM01163">
    <property type="entry name" value="DUF1785"/>
    <property type="match status" value="1"/>
</dbReference>
<evidence type="ECO:0000313" key="3">
    <source>
        <dbReference type="EMBL" id="KAK8232152.1"/>
    </source>
</evidence>
<evidence type="ECO:0000259" key="2">
    <source>
        <dbReference type="PROSITE" id="PS50822"/>
    </source>
</evidence>
<protein>
    <submittedName>
        <fullName evidence="3">Ribonuclease H-like domain-containing protein</fullName>
    </submittedName>
</protein>
<organism evidence="3 4">
    <name type="scientific">Phyllosticta capitalensis</name>
    <dbReference type="NCBI Taxonomy" id="121624"/>
    <lineage>
        <taxon>Eukaryota</taxon>
        <taxon>Fungi</taxon>
        <taxon>Dikarya</taxon>
        <taxon>Ascomycota</taxon>
        <taxon>Pezizomycotina</taxon>
        <taxon>Dothideomycetes</taxon>
        <taxon>Dothideomycetes incertae sedis</taxon>
        <taxon>Botryosphaeriales</taxon>
        <taxon>Phyllostictaceae</taxon>
        <taxon>Phyllosticta</taxon>
    </lineage>
</organism>
<feature type="compositionally biased region" description="Low complexity" evidence="1">
    <location>
        <begin position="38"/>
        <end position="56"/>
    </location>
</feature>
<dbReference type="Gene3D" id="2.170.260.10">
    <property type="entry name" value="paz domain"/>
    <property type="match status" value="1"/>
</dbReference>
<feature type="domain" description="Piwi" evidence="2">
    <location>
        <begin position="732"/>
        <end position="974"/>
    </location>
</feature>
<dbReference type="Gene3D" id="3.30.420.10">
    <property type="entry name" value="Ribonuclease H-like superfamily/Ribonuclease H"/>
    <property type="match status" value="1"/>
</dbReference>
<evidence type="ECO:0000256" key="1">
    <source>
        <dbReference type="SAM" id="MobiDB-lite"/>
    </source>
</evidence>
<dbReference type="InterPro" id="IPR014811">
    <property type="entry name" value="ArgoL1"/>
</dbReference>
<feature type="compositionally biased region" description="Polar residues" evidence="1">
    <location>
        <begin position="80"/>
        <end position="91"/>
    </location>
</feature>
<dbReference type="Proteomes" id="UP001492380">
    <property type="component" value="Unassembled WGS sequence"/>
</dbReference>
<dbReference type="SUPFAM" id="SSF101690">
    <property type="entry name" value="PAZ domain"/>
    <property type="match status" value="1"/>
</dbReference>
<dbReference type="EMBL" id="JBBWRZ010000007">
    <property type="protein sequence ID" value="KAK8232152.1"/>
    <property type="molecule type" value="Genomic_DNA"/>
</dbReference>
<dbReference type="Pfam" id="PF02171">
    <property type="entry name" value="Piwi"/>
    <property type="match status" value="1"/>
</dbReference>
<dbReference type="InterPro" id="IPR036085">
    <property type="entry name" value="PAZ_dom_sf"/>
</dbReference>
<dbReference type="InterPro" id="IPR003165">
    <property type="entry name" value="Piwi"/>
</dbReference>
<dbReference type="InterPro" id="IPR036397">
    <property type="entry name" value="RNaseH_sf"/>
</dbReference>
<dbReference type="Gene3D" id="3.40.50.2300">
    <property type="match status" value="1"/>
</dbReference>
<evidence type="ECO:0000313" key="4">
    <source>
        <dbReference type="Proteomes" id="UP001492380"/>
    </source>
</evidence>
<reference evidence="3 4" key="1">
    <citation type="submission" date="2024-04" db="EMBL/GenBank/DDBJ databases">
        <title>Phyllosticta paracitricarpa is synonymous to the EU quarantine fungus P. citricarpa based on phylogenomic analyses.</title>
        <authorList>
            <consortium name="Lawrence Berkeley National Laboratory"/>
            <person name="Van Ingen-Buijs V.A."/>
            <person name="Van Westerhoven A.C."/>
            <person name="Haridas S."/>
            <person name="Skiadas P."/>
            <person name="Martin F."/>
            <person name="Groenewald J.Z."/>
            <person name="Crous P.W."/>
            <person name="Seidl M.F."/>
        </authorList>
    </citation>
    <scope>NUCLEOTIDE SEQUENCE [LARGE SCALE GENOMIC DNA]</scope>
    <source>
        <strain evidence="3 4">CBS 123374</strain>
    </source>
</reference>
<gene>
    <name evidence="3" type="ORF">HDK90DRAFT_299615</name>
</gene>
<dbReference type="Pfam" id="PF08699">
    <property type="entry name" value="ArgoL1"/>
    <property type="match status" value="1"/>
</dbReference>
<name>A0ABR1YK31_9PEZI</name>
<keyword evidence="4" id="KW-1185">Reference proteome</keyword>
<dbReference type="SMART" id="SM00950">
    <property type="entry name" value="Piwi"/>
    <property type="match status" value="1"/>
</dbReference>
<feature type="region of interest" description="Disordered" evidence="1">
    <location>
        <begin position="1"/>
        <end position="91"/>
    </location>
</feature>
<comment type="caution">
    <text evidence="3">The sequence shown here is derived from an EMBL/GenBank/DDBJ whole genome shotgun (WGS) entry which is preliminary data.</text>
</comment>
<proteinExistence type="predicted"/>